<dbReference type="VEuPathDB" id="FungiDB:KRP23_196"/>
<dbReference type="PANTHER" id="PTHR13510:SF44">
    <property type="entry name" value="RABENOSYN-5"/>
    <property type="match status" value="1"/>
</dbReference>
<dbReference type="InterPro" id="IPR023393">
    <property type="entry name" value="START-like_dom_sf"/>
</dbReference>
<protein>
    <recommendedName>
        <fullName evidence="3">FYVE-type domain-containing protein</fullName>
    </recommendedName>
</protein>
<dbReference type="VEuPathDB" id="FungiDB:KRP22_10385"/>
<accession>H3GN61</accession>
<dbReference type="EMBL" id="DS566025">
    <property type="status" value="NOT_ANNOTATED_CDS"/>
    <property type="molecule type" value="Genomic_DNA"/>
</dbReference>
<evidence type="ECO:0008006" key="3">
    <source>
        <dbReference type="Google" id="ProtNLM"/>
    </source>
</evidence>
<dbReference type="eggNOG" id="ENOG502R22P">
    <property type="taxonomic scope" value="Eukaryota"/>
</dbReference>
<evidence type="ECO:0000313" key="2">
    <source>
        <dbReference type="Proteomes" id="UP000005238"/>
    </source>
</evidence>
<reference evidence="2" key="1">
    <citation type="journal article" date="2006" name="Science">
        <title>Phytophthora genome sequences uncover evolutionary origins and mechanisms of pathogenesis.</title>
        <authorList>
            <person name="Tyler B.M."/>
            <person name="Tripathy S."/>
            <person name="Zhang X."/>
            <person name="Dehal P."/>
            <person name="Jiang R.H."/>
            <person name="Aerts A."/>
            <person name="Arredondo F.D."/>
            <person name="Baxter L."/>
            <person name="Bensasson D."/>
            <person name="Beynon J.L."/>
            <person name="Chapman J."/>
            <person name="Damasceno C.M."/>
            <person name="Dorrance A.E."/>
            <person name="Dou D."/>
            <person name="Dickerman A.W."/>
            <person name="Dubchak I.L."/>
            <person name="Garbelotto M."/>
            <person name="Gijzen M."/>
            <person name="Gordon S.G."/>
            <person name="Govers F."/>
            <person name="Grunwald N.J."/>
            <person name="Huang W."/>
            <person name="Ivors K.L."/>
            <person name="Jones R.W."/>
            <person name="Kamoun S."/>
            <person name="Krampis K."/>
            <person name="Lamour K.H."/>
            <person name="Lee M.K."/>
            <person name="McDonald W.H."/>
            <person name="Medina M."/>
            <person name="Meijer H.J."/>
            <person name="Nordberg E.K."/>
            <person name="Maclean D.J."/>
            <person name="Ospina-Giraldo M.D."/>
            <person name="Morris P.F."/>
            <person name="Phuntumart V."/>
            <person name="Putnam N.H."/>
            <person name="Rash S."/>
            <person name="Rose J.K."/>
            <person name="Sakihama Y."/>
            <person name="Salamov A.A."/>
            <person name="Savidor A."/>
            <person name="Scheuring C.F."/>
            <person name="Smith B.M."/>
            <person name="Sobral B.W."/>
            <person name="Terry A."/>
            <person name="Torto-Alalibo T.A."/>
            <person name="Win J."/>
            <person name="Xu Z."/>
            <person name="Zhang H."/>
            <person name="Grigoriev I.V."/>
            <person name="Rokhsar D.S."/>
            <person name="Boore J.L."/>
        </authorList>
    </citation>
    <scope>NUCLEOTIDE SEQUENCE [LARGE SCALE GENOMIC DNA]</scope>
    <source>
        <strain evidence="2">Pr102</strain>
    </source>
</reference>
<proteinExistence type="predicted"/>
<dbReference type="Proteomes" id="UP000005238">
    <property type="component" value="Unassembled WGS sequence"/>
</dbReference>
<dbReference type="HOGENOM" id="CLU_015303_0_1_1"/>
<reference evidence="1" key="2">
    <citation type="submission" date="2015-06" db="UniProtKB">
        <authorList>
            <consortium name="EnsemblProtists"/>
        </authorList>
    </citation>
    <scope>IDENTIFICATION</scope>
    <source>
        <strain evidence="1">Pr102</strain>
    </source>
</reference>
<evidence type="ECO:0000313" key="1">
    <source>
        <dbReference type="EnsemblProtists" id="Phyra78017"/>
    </source>
</evidence>
<name>H3GN61_PHYRM</name>
<dbReference type="InterPro" id="IPR052727">
    <property type="entry name" value="Rab4/Rab5_effector"/>
</dbReference>
<dbReference type="EnsemblProtists" id="Phyra78017">
    <property type="protein sequence ID" value="Phyra78017"/>
    <property type="gene ID" value="Phyra78017"/>
</dbReference>
<dbReference type="AlphaFoldDB" id="H3GN61"/>
<dbReference type="Gene3D" id="3.30.530.20">
    <property type="match status" value="1"/>
</dbReference>
<dbReference type="InParanoid" id="H3GN61"/>
<sequence>MAKDRFVPNLFPNLELSVADKAELQSLVTTFIDEHLPRYRDYTANENRQVDSSRWKLFKTKDDVRLYSERDTKEKSDRQSAKVARGAEQEASNMPIVLCEGSIPGKLEDVMFGVISPTLELMRLKASYIDDISSASVLDTIVKPTAEDPLQSIVLKWMQLDLPLRSTNLVKNRDFVYMEATGILRMKDGEQIGYHIQHSIALPQAPELPSLVRGNCHLCAFFRQDRDLAVGMYATGACDPGGPVLKSLLLHPVASMLLSCTDYAHCGEMKKLAWIMQHRNAQKKQMGTKRNDDKCVSCSVPVSNSRIGKLSTTRGSCKLCFNAVCRSCRVRKLLTFMEPDLKYEKRKVTFCPVCIKDALDVSALQVARNQTMIPKRQALYRSGSDFSMTSSDSS</sequence>
<dbReference type="PANTHER" id="PTHR13510">
    <property type="entry name" value="FYVE-FINGER-CONTAINING RAB5 EFFECTOR PROTEIN RABENOSYN-5-RELATED"/>
    <property type="match status" value="1"/>
</dbReference>
<keyword evidence="2" id="KW-1185">Reference proteome</keyword>
<organism evidence="1 2">
    <name type="scientific">Phytophthora ramorum</name>
    <name type="common">Sudden oak death agent</name>
    <dbReference type="NCBI Taxonomy" id="164328"/>
    <lineage>
        <taxon>Eukaryota</taxon>
        <taxon>Sar</taxon>
        <taxon>Stramenopiles</taxon>
        <taxon>Oomycota</taxon>
        <taxon>Peronosporomycetes</taxon>
        <taxon>Peronosporales</taxon>
        <taxon>Peronosporaceae</taxon>
        <taxon>Phytophthora</taxon>
    </lineage>
</organism>
<dbReference type="SUPFAM" id="SSF55961">
    <property type="entry name" value="Bet v1-like"/>
    <property type="match status" value="1"/>
</dbReference>
<dbReference type="OMA" id="WIMEHRN"/>